<gene>
    <name evidence="1" type="ORF">TESG_08305</name>
</gene>
<dbReference type="Proteomes" id="UP000009172">
    <property type="component" value="Unassembled WGS sequence"/>
</dbReference>
<organism evidence="1 2">
    <name type="scientific">Trichophyton tonsurans (strain CBS 112818)</name>
    <name type="common">Scalp ringworm fungus</name>
    <dbReference type="NCBI Taxonomy" id="647933"/>
    <lineage>
        <taxon>Eukaryota</taxon>
        <taxon>Fungi</taxon>
        <taxon>Dikarya</taxon>
        <taxon>Ascomycota</taxon>
        <taxon>Pezizomycotina</taxon>
        <taxon>Eurotiomycetes</taxon>
        <taxon>Eurotiomycetidae</taxon>
        <taxon>Onygenales</taxon>
        <taxon>Arthrodermataceae</taxon>
        <taxon>Trichophyton</taxon>
    </lineage>
</organism>
<sequence>MAWARVLHEATKKAWPPSPLPGHVHHHTCFIYSPNDVSTSSPPLIAYISKNGDILMRDIDIDWTKNPRIVWFGRQMAEIYLVALRSGLEDGLWEPDPPEYNPTSFPSCAIQ</sequence>
<name>F2RRE2_TRIT1</name>
<dbReference type="OrthoDB" id="4201344at2759"/>
<reference evidence="2" key="1">
    <citation type="journal article" date="2012" name="MBio">
        <title>Comparative genome analysis of Trichophyton rubrum and related dermatophytes reveals candidate genes involved in infection.</title>
        <authorList>
            <person name="Martinez D.A."/>
            <person name="Oliver B.G."/>
            <person name="Graeser Y."/>
            <person name="Goldberg J.M."/>
            <person name="Li W."/>
            <person name="Martinez-Rossi N.M."/>
            <person name="Monod M."/>
            <person name="Shelest E."/>
            <person name="Barton R.C."/>
            <person name="Birch E."/>
            <person name="Brakhage A.A."/>
            <person name="Chen Z."/>
            <person name="Gurr S.J."/>
            <person name="Heiman D."/>
            <person name="Heitman J."/>
            <person name="Kosti I."/>
            <person name="Rossi A."/>
            <person name="Saif S."/>
            <person name="Samalova M."/>
            <person name="Saunders C.W."/>
            <person name="Shea T."/>
            <person name="Summerbell R.C."/>
            <person name="Xu J."/>
            <person name="Young S."/>
            <person name="Zeng Q."/>
            <person name="Birren B.W."/>
            <person name="Cuomo C.A."/>
            <person name="White T.C."/>
        </authorList>
    </citation>
    <scope>NUCLEOTIDE SEQUENCE [LARGE SCALE GENOMIC DNA]</scope>
    <source>
        <strain evidence="2">CBS 112818</strain>
    </source>
</reference>
<keyword evidence="2" id="KW-1185">Reference proteome</keyword>
<evidence type="ECO:0000313" key="2">
    <source>
        <dbReference type="Proteomes" id="UP000009172"/>
    </source>
</evidence>
<evidence type="ECO:0000313" key="1">
    <source>
        <dbReference type="EMBL" id="EGD93851.1"/>
    </source>
</evidence>
<dbReference type="HOGENOM" id="CLU_139861_0_0_1"/>
<dbReference type="AlphaFoldDB" id="F2RRE2"/>
<accession>F2RRE2</accession>
<protein>
    <submittedName>
        <fullName evidence="1">Uncharacterized protein</fullName>
    </submittedName>
</protein>
<proteinExistence type="predicted"/>
<dbReference type="EMBL" id="GG698481">
    <property type="protein sequence ID" value="EGD93851.1"/>
    <property type="molecule type" value="Genomic_DNA"/>
</dbReference>